<evidence type="ECO:0000313" key="3">
    <source>
        <dbReference type="Proteomes" id="UP000281406"/>
    </source>
</evidence>
<organism evidence="2 3">
    <name type="scientific">Anabarilius grahami</name>
    <name type="common">Kanglang fish</name>
    <name type="synonym">Barilius grahami</name>
    <dbReference type="NCBI Taxonomy" id="495550"/>
    <lineage>
        <taxon>Eukaryota</taxon>
        <taxon>Metazoa</taxon>
        <taxon>Chordata</taxon>
        <taxon>Craniata</taxon>
        <taxon>Vertebrata</taxon>
        <taxon>Euteleostomi</taxon>
        <taxon>Actinopterygii</taxon>
        <taxon>Neopterygii</taxon>
        <taxon>Teleostei</taxon>
        <taxon>Ostariophysi</taxon>
        <taxon>Cypriniformes</taxon>
        <taxon>Xenocyprididae</taxon>
        <taxon>Xenocypridinae</taxon>
        <taxon>Xenocypridinae incertae sedis</taxon>
        <taxon>Anabarilius</taxon>
    </lineage>
</organism>
<evidence type="ECO:0000256" key="1">
    <source>
        <dbReference type="SAM" id="MobiDB-lite"/>
    </source>
</evidence>
<dbReference type="PANTHER" id="PTHR17609:SF3">
    <property type="entry name" value="SAP DOMAIN-CONTAINING PROTEIN"/>
    <property type="match status" value="1"/>
</dbReference>
<sequence>MEVAHRSGLLSYQCMHVRSVSYCKSSAEAVSLKEDVLTEMVRAKWFGEEKKKNMPCSSTPFLAVYHSLWKPQLAAPKQKKFISVFEPNVFYYSRLGRVIVVYNTKLNTWHCPCSKVRRSCTHKHIAKWHLFQTDRELFRTVFSREESPHQKAHKHSEESDITEDHPLYPPHDLGLKQMVQYILQHKRIPAVLPDNIRVPSPGKEYPKYLCPEETICQRCPVSDIEGPAENFNVEVNLEQFWGAMSCDMIGRGFVASNPEEPFSPEEPSGTEVVMEHSSPTVTMVSTGANSYVVVTWLPPFDLDPFLSFPDDIATKDCVSFPAWKLGHWMLDQVLSENDPDEKIAQVGRITLQRKDFGPWDSVQSLRQQKHAAVDVQVPLSQHDTQIADKEPQIVKDLLAAVGWLRENCNALRGRVEEPWYLTLNKEDPEKALLQLDQAEKDEDRELAKEPFMFRLFPEDMDVFIRECRDKRLLRINSMFMEFDLF</sequence>
<evidence type="ECO:0000313" key="2">
    <source>
        <dbReference type="EMBL" id="ROL55348.1"/>
    </source>
</evidence>
<dbReference type="AlphaFoldDB" id="A0A3N0ZBI9"/>
<accession>A0A3N0ZBI9</accession>
<name>A0A3N0ZBI9_ANAGA</name>
<reference evidence="2 3" key="1">
    <citation type="submission" date="2018-10" db="EMBL/GenBank/DDBJ databases">
        <title>Genome assembly for a Yunnan-Guizhou Plateau 3E fish, Anabarilius grahami (Regan), and its evolutionary and genetic applications.</title>
        <authorList>
            <person name="Jiang W."/>
        </authorList>
    </citation>
    <scope>NUCLEOTIDE SEQUENCE [LARGE SCALE GENOMIC DNA]</scope>
    <source>
        <strain evidence="2">AG-KIZ</strain>
        <tissue evidence="2">Muscle</tissue>
    </source>
</reference>
<comment type="caution">
    <text evidence="2">The sequence shown here is derived from an EMBL/GenBank/DDBJ whole genome shotgun (WGS) entry which is preliminary data.</text>
</comment>
<keyword evidence="3" id="KW-1185">Reference proteome</keyword>
<protein>
    <submittedName>
        <fullName evidence="2">Structural maintenance of chromosomes protein 5</fullName>
    </submittedName>
</protein>
<dbReference type="OrthoDB" id="8948380at2759"/>
<feature type="region of interest" description="Disordered" evidence="1">
    <location>
        <begin position="145"/>
        <end position="167"/>
    </location>
</feature>
<proteinExistence type="predicted"/>
<dbReference type="Proteomes" id="UP000281406">
    <property type="component" value="Unassembled WGS sequence"/>
</dbReference>
<dbReference type="EMBL" id="RJVU01000976">
    <property type="protein sequence ID" value="ROL55348.1"/>
    <property type="molecule type" value="Genomic_DNA"/>
</dbReference>
<gene>
    <name evidence="2" type="ORF">DPX16_4816</name>
</gene>
<dbReference type="PANTHER" id="PTHR17609">
    <property type="entry name" value="HMG DOMAIN-CONTAINING PROTEIN 3"/>
    <property type="match status" value="1"/>
</dbReference>
<feature type="compositionally biased region" description="Basic and acidic residues" evidence="1">
    <location>
        <begin position="145"/>
        <end position="166"/>
    </location>
</feature>
<dbReference type="InterPro" id="IPR039598">
    <property type="entry name" value="HMGXB3"/>
</dbReference>